<name>A0A087SB79_AUXPR</name>
<protein>
    <submittedName>
        <fullName evidence="2">Uncharacterized protein</fullName>
    </submittedName>
</protein>
<dbReference type="InterPro" id="IPR019320">
    <property type="entry name" value="BORCS8"/>
</dbReference>
<dbReference type="Pfam" id="PF10167">
    <property type="entry name" value="BORCS8"/>
    <property type="match status" value="1"/>
</dbReference>
<evidence type="ECO:0000313" key="4">
    <source>
        <dbReference type="Proteomes" id="UP000028924"/>
    </source>
</evidence>
<organism evidence="2 4">
    <name type="scientific">Auxenochlorella protothecoides</name>
    <name type="common">Green microalga</name>
    <name type="synonym">Chlorella protothecoides</name>
    <dbReference type="NCBI Taxonomy" id="3075"/>
    <lineage>
        <taxon>Eukaryota</taxon>
        <taxon>Viridiplantae</taxon>
        <taxon>Chlorophyta</taxon>
        <taxon>core chlorophytes</taxon>
        <taxon>Trebouxiophyceae</taxon>
        <taxon>Chlorellales</taxon>
        <taxon>Chlorellaceae</taxon>
        <taxon>Auxenochlorella</taxon>
    </lineage>
</organism>
<dbReference type="EMBL" id="GDKF01005420">
    <property type="protein sequence ID" value="JAT73202.1"/>
    <property type="molecule type" value="Transcribed_RNA"/>
</dbReference>
<dbReference type="EMBL" id="KL662085">
    <property type="protein sequence ID" value="KFM22983.1"/>
    <property type="molecule type" value="Genomic_DNA"/>
</dbReference>
<reference evidence="3" key="5">
    <citation type="submission" date="2018-11" db="EMBL/GenBank/DDBJ databases">
        <title>Characterization of plant carbon substrate utilization by Auxenochlorella protothecoides.</title>
        <authorList>
            <person name="Vogler B.W."/>
            <person name="Starkenburg S.R."/>
            <person name="Sudasinghe N."/>
            <person name="Schambach J.Y."/>
            <person name="Rollin J.A."/>
            <person name="Pattathil S."/>
            <person name="Barry A.N."/>
        </authorList>
    </citation>
    <scope>NUCLEOTIDE SEQUENCE [LARGE SCALE GENOMIC DNA]</scope>
    <source>
        <strain evidence="3">UTEX 25</strain>
    </source>
</reference>
<dbReference type="KEGG" id="apro:F751_0341"/>
<reference evidence="1" key="2">
    <citation type="submission" date="2015-08" db="EMBL/GenBank/DDBJ databases">
        <authorList>
            <person name="Babu N.S."/>
            <person name="Beckwith C.J."/>
            <person name="Beseler K.G."/>
            <person name="Brison A."/>
            <person name="Carone J.V."/>
            <person name="Caskin T.P."/>
            <person name="Diamond M."/>
            <person name="Durham M.E."/>
            <person name="Foxe J.M."/>
            <person name="Go M."/>
            <person name="Henderson B.A."/>
            <person name="Jones I.B."/>
            <person name="McGettigan J.A."/>
            <person name="Micheletti S.J."/>
            <person name="Nasrallah M.E."/>
            <person name="Ortiz D."/>
            <person name="Piller C.R."/>
            <person name="Privatt S.R."/>
            <person name="Schneider S.L."/>
            <person name="Sharp S."/>
            <person name="Smith T.C."/>
            <person name="Stanton J.D."/>
            <person name="Ullery H.E."/>
            <person name="Wilson R.J."/>
            <person name="Serrano M.G."/>
            <person name="Buck G."/>
            <person name="Lee V."/>
            <person name="Wang Y."/>
            <person name="Carvalho R."/>
            <person name="Voegtly L."/>
            <person name="Shi R."/>
            <person name="Duckworth R."/>
            <person name="Johnson A."/>
            <person name="Loviza R."/>
            <person name="Walstead R."/>
            <person name="Shah Z."/>
            <person name="Kiflezghi M."/>
            <person name="Wade K."/>
            <person name="Ball S.L."/>
            <person name="Bradley K.W."/>
            <person name="Asai D.J."/>
            <person name="Bowman C.A."/>
            <person name="Russell D.A."/>
            <person name="Pope W.H."/>
            <person name="Jacobs-Sera D."/>
            <person name="Hendrix R.W."/>
            <person name="Hatfull G.F."/>
        </authorList>
    </citation>
    <scope>NUCLEOTIDE SEQUENCE</scope>
</reference>
<reference evidence="3" key="4">
    <citation type="submission" date="2018-10" db="EMBL/GenBank/DDBJ databases">
        <authorList>
            <person name="Hovde B."/>
            <person name="Zhang X."/>
        </authorList>
    </citation>
    <scope>NUCLEOTIDE SEQUENCE [LARGE SCALE GENOMIC DNA]</scope>
    <source>
        <strain evidence="3">UTEX 25</strain>
    </source>
</reference>
<evidence type="ECO:0000313" key="1">
    <source>
        <dbReference type="EMBL" id="JAT73202.1"/>
    </source>
</evidence>
<evidence type="ECO:0000313" key="3">
    <source>
        <dbReference type="EMBL" id="RMZ57231.1"/>
    </source>
</evidence>
<reference evidence="5" key="3">
    <citation type="journal article" date="2018" name="Algal Res.">
        <title>Characterization of plant carbon substrate utilization by Auxenochlorella protothecoides.</title>
        <authorList>
            <person name="Vogler B.W."/>
            <person name="Starkenburg S.R."/>
            <person name="Sudasinghe N."/>
            <person name="Schambach J.Y."/>
            <person name="Rollin J.A."/>
            <person name="Pattathil S."/>
            <person name="Barry A.N."/>
        </authorList>
    </citation>
    <scope>NUCLEOTIDE SEQUENCE [LARGE SCALE GENOMIC DNA]</scope>
    <source>
        <strain evidence="5">UTEX 25</strain>
    </source>
</reference>
<dbReference type="Proteomes" id="UP000279271">
    <property type="component" value="Unassembled WGS sequence"/>
</dbReference>
<dbReference type="Proteomes" id="UP000028924">
    <property type="component" value="Unassembled WGS sequence"/>
</dbReference>
<accession>A0A087SB79</accession>
<evidence type="ECO:0000313" key="5">
    <source>
        <dbReference type="Proteomes" id="UP000279271"/>
    </source>
</evidence>
<keyword evidence="4" id="KW-1185">Reference proteome</keyword>
<evidence type="ECO:0000313" key="2">
    <source>
        <dbReference type="EMBL" id="KFM22983.1"/>
    </source>
</evidence>
<dbReference type="AlphaFoldDB" id="A0A087SB79"/>
<gene>
    <name evidence="3" type="ORF">APUTEX25_004065</name>
    <name evidence="2" type="ORF">F751_0341</name>
    <name evidence="1" type="ORF">g.11638</name>
</gene>
<dbReference type="EMBL" id="QOKY01000128">
    <property type="protein sequence ID" value="RMZ57231.1"/>
    <property type="molecule type" value="Genomic_DNA"/>
</dbReference>
<sequence length="141" mass="14590">MANPAVEFAEAEVRRALVTIQHTATEVANTPTLGLYYVREHIRASLPLVVASRQQLAEAQQGLQDGLYAARGAEEFASTLSAVLPGALERLQAALTQAIGTAAAAAPARSTDASTLARSLDRLGLRSGAPLSPASKGEGLV</sequence>
<proteinExistence type="predicted"/>
<dbReference type="GeneID" id="23611732"/>
<dbReference type="RefSeq" id="XP_011395850.1">
    <property type="nucleotide sequence ID" value="XM_011397548.1"/>
</dbReference>
<dbReference type="OrthoDB" id="19830at2759"/>
<reference evidence="2 4" key="1">
    <citation type="journal article" date="2014" name="BMC Genomics">
        <title>Oil accumulation mechanisms of the oleaginous microalga Chlorella protothecoides revealed through its genome, transcriptomes, and proteomes.</title>
        <authorList>
            <person name="Gao C."/>
            <person name="Wang Y."/>
            <person name="Shen Y."/>
            <person name="Yan D."/>
            <person name="He X."/>
            <person name="Dai J."/>
            <person name="Wu Q."/>
        </authorList>
    </citation>
    <scope>NUCLEOTIDE SEQUENCE [LARGE SCALE GENOMIC DNA]</scope>
    <source>
        <strain evidence="2 4">0710</strain>
    </source>
</reference>